<reference evidence="1" key="2">
    <citation type="submission" date="2013-05" db="EMBL/GenBank/DDBJ databases">
        <authorList>
            <person name="Carter J.-M."/>
            <person name="Baker S.C."/>
            <person name="Pink R."/>
            <person name="Carter D.R.F."/>
            <person name="Collins A."/>
            <person name="Tomlin J."/>
            <person name="Gibbs M."/>
            <person name="Breuker C.J."/>
        </authorList>
    </citation>
    <scope>NUCLEOTIDE SEQUENCE</scope>
    <source>
        <tissue evidence="1">Ovary</tissue>
    </source>
</reference>
<accession>S4PR23</accession>
<organism evidence="1">
    <name type="scientific">Pararge aegeria</name>
    <name type="common">speckled wood butterfly</name>
    <dbReference type="NCBI Taxonomy" id="116150"/>
    <lineage>
        <taxon>Eukaryota</taxon>
        <taxon>Metazoa</taxon>
        <taxon>Ecdysozoa</taxon>
        <taxon>Arthropoda</taxon>
        <taxon>Hexapoda</taxon>
        <taxon>Insecta</taxon>
        <taxon>Pterygota</taxon>
        <taxon>Neoptera</taxon>
        <taxon>Endopterygota</taxon>
        <taxon>Lepidoptera</taxon>
        <taxon>Glossata</taxon>
        <taxon>Ditrysia</taxon>
        <taxon>Papilionoidea</taxon>
        <taxon>Nymphalidae</taxon>
        <taxon>Satyrinae</taxon>
        <taxon>Satyrini</taxon>
        <taxon>Parargina</taxon>
        <taxon>Pararge</taxon>
    </lineage>
</organism>
<protein>
    <submittedName>
        <fullName evidence="1">Uncharacterized protein</fullName>
    </submittedName>
</protein>
<dbReference type="AlphaFoldDB" id="S4PR23"/>
<name>S4PR23_9NEOP</name>
<evidence type="ECO:0000313" key="1">
    <source>
        <dbReference type="EMBL" id="JAA91365.1"/>
    </source>
</evidence>
<sequence>FKDTHQLSRLNTCIILEKAHWQALSINSKLIPNYLLRCPPHARIELYVNFVLKPEMHKMEYWKSTMSVYRKAKGILC</sequence>
<dbReference type="EMBL" id="GAIX01001195">
    <property type="protein sequence ID" value="JAA91365.1"/>
    <property type="molecule type" value="Transcribed_RNA"/>
</dbReference>
<feature type="non-terminal residue" evidence="1">
    <location>
        <position position="1"/>
    </location>
</feature>
<proteinExistence type="predicted"/>
<reference evidence="1" key="1">
    <citation type="journal article" date="2013" name="BMC Genomics">
        <title>Unscrambling butterfly oogenesis.</title>
        <authorList>
            <person name="Carter J.M."/>
            <person name="Baker S.C."/>
            <person name="Pink R."/>
            <person name="Carter D.R."/>
            <person name="Collins A."/>
            <person name="Tomlin J."/>
            <person name="Gibbs M."/>
            <person name="Breuker C.J."/>
        </authorList>
    </citation>
    <scope>NUCLEOTIDE SEQUENCE</scope>
    <source>
        <tissue evidence="1">Ovary</tissue>
    </source>
</reference>